<evidence type="ECO:0000313" key="2">
    <source>
        <dbReference type="Proteomes" id="UP000241426"/>
    </source>
</evidence>
<evidence type="ECO:0008006" key="3">
    <source>
        <dbReference type="Google" id="ProtNLM"/>
    </source>
</evidence>
<dbReference type="AlphaFoldDB" id="A0A2T3KIP5"/>
<dbReference type="RefSeq" id="WP_107225740.1">
    <property type="nucleotide sequence ID" value="NZ_PYNF01000006.1"/>
</dbReference>
<reference evidence="1 2" key="1">
    <citation type="submission" date="2018-01" db="EMBL/GenBank/DDBJ databases">
        <title>Whole genome sequencing of Histamine producing bacteria.</title>
        <authorList>
            <person name="Butler K."/>
        </authorList>
    </citation>
    <scope>NUCLEOTIDE SEQUENCE [LARGE SCALE GENOMIC DNA]</scope>
    <source>
        <strain evidence="1 2">FS-7.2</strain>
    </source>
</reference>
<dbReference type="EMBL" id="PYNF01000006">
    <property type="protein sequence ID" value="PSU99185.1"/>
    <property type="molecule type" value="Genomic_DNA"/>
</dbReference>
<dbReference type="Proteomes" id="UP000241426">
    <property type="component" value="Unassembled WGS sequence"/>
</dbReference>
<sequence length="592" mass="66957">MQSDSDNALTYYRYFYEDLIADASLTIGNVVIPESITNNIFQTKNGYSLTNYETNGEGSFYDERSTLANAYVDIYVNGIFVKTVQANDSGRYIVDGFSVMPSDMVNFKERIGIGEIVNTQIHIANTSESVLKQGYFAYSIQGEMDRNQRKRSRFSYGIKDNFTLGISAFHSTLATELTAGFRAIPTSNIGITFAWIAKENKLLGEVDFNFNANHYLKINYNRSDLFSNYDDTRFNQLEYRYYNSIASFNINAIQTKTKINTNIIIRSQLKSYLSASLMINDIHTNNNPYTEYTFTTNYIRSTTETLELELLQSSQYSELLYNANYRYQCVNCFFSSIITSNQSYYNIRASYKKELTVSASVAVEFNQNIKLTANATHDSISLLASYSYGLKISKVTDWQLSSIDPNHYGYATVRGQIVDHTGTPVPNIGLSIYRKKTRSDANGIFVLDGVAIADNIALKLNPKTIDINLQPQYNPLLINTQKGGITDVIVRLNRVFGLDGIITNFDGHSEATITFINNNTQHQLTYKIEDDGFFMIEGLTAADYTITYKAGERQASMEWSALNQQQWLSNIQLQIDCIDKTQQCALSIVSPP</sequence>
<organism evidence="1 2">
    <name type="scientific">Photobacterium kishitanii</name>
    <dbReference type="NCBI Taxonomy" id="318456"/>
    <lineage>
        <taxon>Bacteria</taxon>
        <taxon>Pseudomonadati</taxon>
        <taxon>Pseudomonadota</taxon>
        <taxon>Gammaproteobacteria</taxon>
        <taxon>Vibrionales</taxon>
        <taxon>Vibrionaceae</taxon>
        <taxon>Photobacterium</taxon>
    </lineage>
</organism>
<gene>
    <name evidence="1" type="ORF">C9J27_09455</name>
</gene>
<comment type="caution">
    <text evidence="1">The sequence shown here is derived from an EMBL/GenBank/DDBJ whole genome shotgun (WGS) entry which is preliminary data.</text>
</comment>
<accession>A0A2T3KIP5</accession>
<proteinExistence type="predicted"/>
<protein>
    <recommendedName>
        <fullName evidence="3">Carboxypeptidase regulatory-like domain-containing protein</fullName>
    </recommendedName>
</protein>
<evidence type="ECO:0000313" key="1">
    <source>
        <dbReference type="EMBL" id="PSU99185.1"/>
    </source>
</evidence>
<name>A0A2T3KIP5_9GAMM</name>